<dbReference type="Proteomes" id="UP000002668">
    <property type="component" value="Genome"/>
</dbReference>
<gene>
    <name evidence="1" type="ORF">LEMA_P121690.1</name>
</gene>
<dbReference type="InParanoid" id="E4ZSM5"/>
<proteinExistence type="predicted"/>
<evidence type="ECO:0000313" key="1">
    <source>
        <dbReference type="EMBL" id="CBX94405.1"/>
    </source>
</evidence>
<dbReference type="AlphaFoldDB" id="E4ZSM5"/>
<evidence type="ECO:0000313" key="2">
    <source>
        <dbReference type="Proteomes" id="UP000002668"/>
    </source>
</evidence>
<organism evidence="2">
    <name type="scientific">Leptosphaeria maculans (strain JN3 / isolate v23.1.3 / race Av1-4-5-6-7-8)</name>
    <name type="common">Blackleg fungus</name>
    <name type="synonym">Phoma lingam</name>
    <dbReference type="NCBI Taxonomy" id="985895"/>
    <lineage>
        <taxon>Eukaryota</taxon>
        <taxon>Fungi</taxon>
        <taxon>Dikarya</taxon>
        <taxon>Ascomycota</taxon>
        <taxon>Pezizomycotina</taxon>
        <taxon>Dothideomycetes</taxon>
        <taxon>Pleosporomycetidae</taxon>
        <taxon>Pleosporales</taxon>
        <taxon>Pleosporineae</taxon>
        <taxon>Leptosphaeriaceae</taxon>
        <taxon>Plenodomus</taxon>
        <taxon>Plenodomus lingam/Leptosphaeria maculans species complex</taxon>
    </lineage>
</organism>
<keyword evidence="2" id="KW-1185">Reference proteome</keyword>
<dbReference type="EMBL" id="FP929122">
    <property type="protein sequence ID" value="CBX94405.1"/>
    <property type="molecule type" value="Genomic_DNA"/>
</dbReference>
<sequence length="169" mass="18401">MISKSEWYGKVFTLENKSLTENRYAVVRVAPNILSKTVDIGIILRARGYPAHQNIHVPPMAMGVHLARVKISPTVLDKDIARLGTGHVWMVVHQLIDMSLASRIANLPGRLAHQSEPNVAGNSPLTPAAVVKPFANSTQFALGYDATVANRRAKMLSDARSMKTGPVPD</sequence>
<accession>E4ZSM5</accession>
<dbReference type="HOGENOM" id="CLU_1578805_0_0_1"/>
<reference evidence="2" key="1">
    <citation type="journal article" date="2011" name="Nat. Commun.">
        <title>Effector diversification within compartments of the Leptosphaeria maculans genome affected by Repeat-Induced Point mutations.</title>
        <authorList>
            <person name="Rouxel T."/>
            <person name="Grandaubert J."/>
            <person name="Hane J.K."/>
            <person name="Hoede C."/>
            <person name="van de Wouw A.P."/>
            <person name="Couloux A."/>
            <person name="Dominguez V."/>
            <person name="Anthouard V."/>
            <person name="Bally P."/>
            <person name="Bourras S."/>
            <person name="Cozijnsen A.J."/>
            <person name="Ciuffetti L.M."/>
            <person name="Degrave A."/>
            <person name="Dilmaghani A."/>
            <person name="Duret L."/>
            <person name="Fudal I."/>
            <person name="Goodwin S.B."/>
            <person name="Gout L."/>
            <person name="Glaser N."/>
            <person name="Linglin J."/>
            <person name="Kema G.H.J."/>
            <person name="Lapalu N."/>
            <person name="Lawrence C.B."/>
            <person name="May K."/>
            <person name="Meyer M."/>
            <person name="Ollivier B."/>
            <person name="Poulain J."/>
            <person name="Schoch C.L."/>
            <person name="Simon A."/>
            <person name="Spatafora J.W."/>
            <person name="Stachowiak A."/>
            <person name="Turgeon B.G."/>
            <person name="Tyler B.M."/>
            <person name="Vincent D."/>
            <person name="Weissenbach J."/>
            <person name="Amselem J."/>
            <person name="Quesneville H."/>
            <person name="Oliver R.P."/>
            <person name="Wincker P."/>
            <person name="Balesdent M.-H."/>
            <person name="Howlett B.J."/>
        </authorList>
    </citation>
    <scope>NUCLEOTIDE SEQUENCE [LARGE SCALE GENOMIC DNA]</scope>
    <source>
        <strain evidence="2">JN3 / isolate v23.1.3 / race Av1-4-5-6-7-8</strain>
    </source>
</reference>
<dbReference type="VEuPathDB" id="FungiDB:LEMA_P121690.1"/>
<name>E4ZSM5_LEPMJ</name>
<protein>
    <submittedName>
        <fullName evidence="1">Predicted protein</fullName>
    </submittedName>
</protein>